<dbReference type="InterPro" id="IPR009078">
    <property type="entry name" value="Ferritin-like_SF"/>
</dbReference>
<dbReference type="EnsemblPlants" id="PGSC0003DMT400013389">
    <property type="protein sequence ID" value="PGSC0003DMT400013389"/>
    <property type="gene ID" value="PGSC0003DMG400005223"/>
</dbReference>
<evidence type="ECO:0000256" key="16">
    <source>
        <dbReference type="RuleBase" id="RU000582"/>
    </source>
</evidence>
<evidence type="ECO:0000313" key="18">
    <source>
        <dbReference type="Proteomes" id="UP000011115"/>
    </source>
</evidence>
<dbReference type="InterPro" id="IPR012348">
    <property type="entry name" value="RNR-like"/>
</dbReference>
<evidence type="ECO:0000256" key="3">
    <source>
        <dbReference type="ARBA" id="ARBA00011738"/>
    </source>
</evidence>
<evidence type="ECO:0000256" key="7">
    <source>
        <dbReference type="ARBA" id="ARBA00022723"/>
    </source>
</evidence>
<evidence type="ECO:0000256" key="15">
    <source>
        <dbReference type="PIRSR" id="PIRSR000346-1"/>
    </source>
</evidence>
<name>M1A2S5_SOLTU</name>
<dbReference type="Gene3D" id="1.10.620.20">
    <property type="entry name" value="Ribonucleotide Reductase, subunit A"/>
    <property type="match status" value="2"/>
</dbReference>
<dbReference type="PANTHER" id="PTHR31155">
    <property type="entry name" value="ACYL- ACYL-CARRIER-PROTEIN DESATURASE-RELATED"/>
    <property type="match status" value="1"/>
</dbReference>
<comment type="subunit">
    <text evidence="3 16">Homodimer.</text>
</comment>
<evidence type="ECO:0000256" key="2">
    <source>
        <dbReference type="ARBA" id="ARBA00008749"/>
    </source>
</evidence>
<dbReference type="GO" id="GO:0045300">
    <property type="term" value="F:stearoyl-[ACP] desaturase activity"/>
    <property type="evidence" value="ECO:0000318"/>
    <property type="project" value="GO_Central"/>
</dbReference>
<keyword evidence="6" id="KW-0934">Plastid</keyword>
<dbReference type="InterPro" id="IPR005803">
    <property type="entry name" value="FADS-2_CS"/>
</dbReference>
<accession>M1A2S5</accession>
<feature type="binding site" evidence="15">
    <location>
        <position position="115"/>
    </location>
    <ligand>
        <name>Fe cation</name>
        <dbReference type="ChEBI" id="CHEBI:24875"/>
        <label>2</label>
    </ligand>
</feature>
<comment type="cofactor">
    <cofactor evidence="16">
        <name>Fe(2+)</name>
        <dbReference type="ChEBI" id="CHEBI:29033"/>
    </cofactor>
    <text evidence="16">Binds 2 Fe(2+) ions per subunit.</text>
</comment>
<dbReference type="PROSITE" id="PS00574">
    <property type="entry name" value="FATTY_ACID_DESATUR_2"/>
    <property type="match status" value="1"/>
</dbReference>
<dbReference type="OMA" id="SCPWAIW"/>
<dbReference type="AlphaFoldDB" id="M1A2S5"/>
<evidence type="ECO:0000256" key="11">
    <source>
        <dbReference type="ARBA" id="ARBA00023004"/>
    </source>
</evidence>
<reference evidence="17" key="2">
    <citation type="submission" date="2015-06" db="UniProtKB">
        <authorList>
            <consortium name="EnsemblPlants"/>
        </authorList>
    </citation>
    <scope>IDENTIFICATION</scope>
    <source>
        <strain evidence="17">DM1-3 516 R44</strain>
    </source>
</reference>
<evidence type="ECO:0000256" key="8">
    <source>
        <dbReference type="ARBA" id="ARBA00022832"/>
    </source>
</evidence>
<dbReference type="InterPro" id="IPR005067">
    <property type="entry name" value="Fatty_acid_desaturase-2"/>
</dbReference>
<dbReference type="HOGENOM" id="CLU_034505_1_1_1"/>
<evidence type="ECO:0000256" key="13">
    <source>
        <dbReference type="ARBA" id="ARBA00023160"/>
    </source>
</evidence>
<dbReference type="GO" id="GO:0046872">
    <property type="term" value="F:metal ion binding"/>
    <property type="evidence" value="ECO:0007669"/>
    <property type="project" value="UniProtKB-KW"/>
</dbReference>
<feature type="binding site" evidence="15">
    <location>
        <position position="183"/>
    </location>
    <ligand>
        <name>Fe cation</name>
        <dbReference type="ChEBI" id="CHEBI:24875"/>
        <label>2</label>
    </ligand>
</feature>
<feature type="binding site" evidence="15">
    <location>
        <position position="115"/>
    </location>
    <ligand>
        <name>Fe cation</name>
        <dbReference type="ChEBI" id="CHEBI:24875"/>
        <label>1</label>
    </ligand>
</feature>
<dbReference type="EC" id="1.14.19.-" evidence="16"/>
<dbReference type="eggNOG" id="ENOG502QTEI">
    <property type="taxonomic scope" value="Eukaryota"/>
</dbReference>
<keyword evidence="12" id="KW-0443">Lipid metabolism</keyword>
<comment type="subcellular location">
    <subcellularLocation>
        <location evidence="1">Plastid</location>
        <location evidence="1">Chloroplast</location>
    </subcellularLocation>
</comment>
<evidence type="ECO:0000256" key="6">
    <source>
        <dbReference type="ARBA" id="ARBA00022640"/>
    </source>
</evidence>
<organism evidence="17 18">
    <name type="scientific">Solanum tuberosum</name>
    <name type="common">Potato</name>
    <dbReference type="NCBI Taxonomy" id="4113"/>
    <lineage>
        <taxon>Eukaryota</taxon>
        <taxon>Viridiplantae</taxon>
        <taxon>Streptophyta</taxon>
        <taxon>Embryophyta</taxon>
        <taxon>Tracheophyta</taxon>
        <taxon>Spermatophyta</taxon>
        <taxon>Magnoliopsida</taxon>
        <taxon>eudicotyledons</taxon>
        <taxon>Gunneridae</taxon>
        <taxon>Pentapetalae</taxon>
        <taxon>asterids</taxon>
        <taxon>lamiids</taxon>
        <taxon>Solanales</taxon>
        <taxon>Solanaceae</taxon>
        <taxon>Solanoideae</taxon>
        <taxon>Solaneae</taxon>
        <taxon>Solanum</taxon>
    </lineage>
</organism>
<evidence type="ECO:0000313" key="17">
    <source>
        <dbReference type="EnsemblPlants" id="PGSC0003DMT400013389"/>
    </source>
</evidence>
<keyword evidence="18" id="KW-1185">Reference proteome</keyword>
<feature type="binding site" evidence="15">
    <location>
        <position position="183"/>
    </location>
    <ligand>
        <name>Fe cation</name>
        <dbReference type="ChEBI" id="CHEBI:24875"/>
        <label>1</label>
    </ligand>
</feature>
<dbReference type="SUPFAM" id="SSF47240">
    <property type="entry name" value="Ferritin-like"/>
    <property type="match status" value="1"/>
</dbReference>
<keyword evidence="7 15" id="KW-0479">Metal-binding</keyword>
<evidence type="ECO:0000256" key="14">
    <source>
        <dbReference type="ARBA" id="ARBA00030374"/>
    </source>
</evidence>
<keyword evidence="5 16" id="KW-0150">Chloroplast</keyword>
<keyword evidence="9" id="KW-0809">Transit peptide</keyword>
<dbReference type="PaxDb" id="4113-PGSC0003DMT400013389"/>
<dbReference type="InParanoid" id="M1A2S5"/>
<reference evidence="18" key="1">
    <citation type="journal article" date="2011" name="Nature">
        <title>Genome sequence and analysis of the tuber crop potato.</title>
        <authorList>
            <consortium name="The Potato Genome Sequencing Consortium"/>
        </authorList>
    </citation>
    <scope>NUCLEOTIDE SEQUENCE [LARGE SCALE GENOMIC DNA]</scope>
    <source>
        <strain evidence="18">cv. DM1-3 516 R44</strain>
    </source>
</reference>
<dbReference type="GO" id="GO:0006633">
    <property type="term" value="P:fatty acid biosynthetic process"/>
    <property type="evidence" value="ECO:0007669"/>
    <property type="project" value="UniProtKB-KW"/>
</dbReference>
<comment type="cofactor">
    <cofactor evidence="15">
        <name>Fe cation</name>
        <dbReference type="ChEBI" id="CHEBI:24875"/>
    </cofactor>
    <text evidence="15">Binds 2 iron ions per subunit.</text>
</comment>
<dbReference type="GO" id="GO:0009507">
    <property type="term" value="C:chloroplast"/>
    <property type="evidence" value="ECO:0007669"/>
    <property type="project" value="UniProtKB-SubCell"/>
</dbReference>
<sequence length="259" mass="29840">MPPKTMEVFKSLESWVFENILPFLKPVEKCWQPNEFLPNPSQVSNGEFMEEVRALRQRVLGLPDEYFVILVGNMITEDALPTYQTMFNRWDGVRDETGSSPCPWAIWTRAWTAEENRHGDLLRTYIYLSGRVDMMMIEKTLQYTIRAGMSEQHFCAHGNIARLVKEAGDPVLARICGTIAADEKRHENAYIKIVEKLLEVDPNTTMLAIAHMIKNRIVMPMHLMSDGQDSNMYDNFSAISERLGVYTACDYAEILEFFL</sequence>
<feature type="binding site" evidence="15">
    <location>
        <position position="77"/>
    </location>
    <ligand>
        <name>Fe cation</name>
        <dbReference type="ChEBI" id="CHEBI:24875"/>
        <label>1</label>
    </ligand>
</feature>
<dbReference type="GO" id="GO:0006631">
    <property type="term" value="P:fatty acid metabolic process"/>
    <property type="evidence" value="ECO:0000318"/>
    <property type="project" value="GO_Central"/>
</dbReference>
<comment type="function">
    <text evidence="16">Introduction of a cis double bond between carbons of the acyl chain.</text>
</comment>
<keyword evidence="8" id="KW-0276">Fatty acid metabolism</keyword>
<dbReference type="SMR" id="M1A2S5"/>
<dbReference type="PANTHER" id="PTHR31155:SF35">
    <property type="entry name" value="ACYL-[ACYL-CARRIER-PROTEIN] DESATURASE"/>
    <property type="match status" value="1"/>
</dbReference>
<keyword evidence="4 16" id="KW-0444">Lipid biosynthesis</keyword>
<dbReference type="Gramene" id="PGSC0003DMT400013389">
    <property type="protein sequence ID" value="PGSC0003DMT400013389"/>
    <property type="gene ID" value="PGSC0003DMG400005223"/>
</dbReference>
<evidence type="ECO:0000256" key="1">
    <source>
        <dbReference type="ARBA" id="ARBA00004229"/>
    </source>
</evidence>
<protein>
    <recommendedName>
        <fullName evidence="14 16">Acyl-[acyl-carrier-protein] desaturase</fullName>
        <ecNumber evidence="16">1.14.19.-</ecNumber>
    </recommendedName>
</protein>
<proteinExistence type="inferred from homology"/>
<keyword evidence="13 16" id="KW-0275">Fatty acid biosynthesis</keyword>
<dbReference type="PIRSF" id="PIRSF000346">
    <property type="entry name" value="Dlt9_acylACP_des"/>
    <property type="match status" value="1"/>
</dbReference>
<comment type="similarity">
    <text evidence="2 16">Belongs to the fatty acid desaturase type 2 family.</text>
</comment>
<keyword evidence="10 16" id="KW-0560">Oxidoreductase</keyword>
<evidence type="ECO:0000256" key="10">
    <source>
        <dbReference type="ARBA" id="ARBA00023002"/>
    </source>
</evidence>
<keyword evidence="11 15" id="KW-0408">Iron</keyword>
<dbReference type="CDD" id="cd01050">
    <property type="entry name" value="Acyl_ACP_Desat"/>
    <property type="match status" value="1"/>
</dbReference>
<dbReference type="Pfam" id="PF03405">
    <property type="entry name" value="FA_desaturase_2"/>
    <property type="match status" value="2"/>
</dbReference>
<feature type="binding site" evidence="15">
    <location>
        <position position="118"/>
    </location>
    <ligand>
        <name>Fe cation</name>
        <dbReference type="ChEBI" id="CHEBI:24875"/>
        <label>1</label>
    </ligand>
</feature>
<evidence type="ECO:0000256" key="12">
    <source>
        <dbReference type="ARBA" id="ARBA00023098"/>
    </source>
</evidence>
<feature type="binding site" evidence="15">
    <location>
        <position position="186"/>
    </location>
    <ligand>
        <name>Fe cation</name>
        <dbReference type="ChEBI" id="CHEBI:24875"/>
        <label>2</label>
    </ligand>
</feature>
<evidence type="ECO:0000256" key="5">
    <source>
        <dbReference type="ARBA" id="ARBA00022528"/>
    </source>
</evidence>
<evidence type="ECO:0000256" key="9">
    <source>
        <dbReference type="ARBA" id="ARBA00022946"/>
    </source>
</evidence>
<evidence type="ECO:0000256" key="4">
    <source>
        <dbReference type="ARBA" id="ARBA00022516"/>
    </source>
</evidence>
<dbReference type="Proteomes" id="UP000011115">
    <property type="component" value="Unassembled WGS sequence"/>
</dbReference>